<gene>
    <name evidence="2" type="ORF">D7X32_04730</name>
</gene>
<keyword evidence="3" id="KW-1185">Reference proteome</keyword>
<dbReference type="Pfam" id="PF06114">
    <property type="entry name" value="Peptidase_M78"/>
    <property type="match status" value="1"/>
</dbReference>
<sequence length="241" mass="27135">MKPAWLREAVEASGLPPPEVFPRDLAADASMLLPVRPVGLKDLTSEKVRQWLAQRGRSVEIGYHRQMHGCMVAWEGKGLVFFDRDDSPADQRFTLAHELGHFFLDHLLPRRRALDFFGDGIRDVLDQKRLPTREESLTAVLEGVPIGVQIHLMDRGPTGDIGKGVVARSEQRADRLALEWLAPSKLARQVMQEGPDDTQVQRLAHSFGLPQHMAETYARLLRREEGRSRFSIVSFLGEDAG</sequence>
<name>A0A3A8KQE8_9BACT</name>
<dbReference type="EMBL" id="RAWE01000010">
    <property type="protein sequence ID" value="RKH06491.1"/>
    <property type="molecule type" value="Genomic_DNA"/>
</dbReference>
<feature type="domain" description="IrrE N-terminal-like" evidence="1">
    <location>
        <begin position="77"/>
        <end position="111"/>
    </location>
</feature>
<evidence type="ECO:0000313" key="2">
    <source>
        <dbReference type="EMBL" id="RKH06491.1"/>
    </source>
</evidence>
<protein>
    <submittedName>
        <fullName evidence="2">ImmA/IrrE family metallo-endopeptidase</fullName>
    </submittedName>
</protein>
<dbReference type="Proteomes" id="UP000268313">
    <property type="component" value="Unassembled WGS sequence"/>
</dbReference>
<dbReference type="PANTHER" id="PTHR43236:SF1">
    <property type="entry name" value="BLL7220 PROTEIN"/>
    <property type="match status" value="1"/>
</dbReference>
<accession>A0A3A8KQE8</accession>
<comment type="caution">
    <text evidence="2">The sequence shown here is derived from an EMBL/GenBank/DDBJ whole genome shotgun (WGS) entry which is preliminary data.</text>
</comment>
<dbReference type="Gene3D" id="1.10.10.2910">
    <property type="match status" value="1"/>
</dbReference>
<dbReference type="OrthoDB" id="5382606at2"/>
<dbReference type="InterPro" id="IPR010359">
    <property type="entry name" value="IrrE_HExxH"/>
</dbReference>
<dbReference type="RefSeq" id="WP_120601299.1">
    <property type="nucleotide sequence ID" value="NZ_RAWE01000010.1"/>
</dbReference>
<dbReference type="PANTHER" id="PTHR43236">
    <property type="entry name" value="ANTITOXIN HIGA1"/>
    <property type="match status" value="1"/>
</dbReference>
<dbReference type="InterPro" id="IPR052345">
    <property type="entry name" value="Rad_response_metalloprotease"/>
</dbReference>
<proteinExistence type="predicted"/>
<reference evidence="3" key="1">
    <citation type="submission" date="2018-09" db="EMBL/GenBank/DDBJ databases">
        <authorList>
            <person name="Livingstone P.G."/>
            <person name="Whitworth D.E."/>
        </authorList>
    </citation>
    <scope>NUCLEOTIDE SEQUENCE [LARGE SCALE GENOMIC DNA]</scope>
    <source>
        <strain evidence="3">CA043D</strain>
    </source>
</reference>
<dbReference type="AlphaFoldDB" id="A0A3A8KQE8"/>
<evidence type="ECO:0000259" key="1">
    <source>
        <dbReference type="Pfam" id="PF06114"/>
    </source>
</evidence>
<organism evidence="2 3">
    <name type="scientific">Corallococcus carmarthensis</name>
    <dbReference type="NCBI Taxonomy" id="2316728"/>
    <lineage>
        <taxon>Bacteria</taxon>
        <taxon>Pseudomonadati</taxon>
        <taxon>Myxococcota</taxon>
        <taxon>Myxococcia</taxon>
        <taxon>Myxococcales</taxon>
        <taxon>Cystobacterineae</taxon>
        <taxon>Myxococcaceae</taxon>
        <taxon>Corallococcus</taxon>
    </lineage>
</organism>
<evidence type="ECO:0000313" key="3">
    <source>
        <dbReference type="Proteomes" id="UP000268313"/>
    </source>
</evidence>